<evidence type="ECO:0000259" key="2">
    <source>
        <dbReference type="Pfam" id="PF13476"/>
    </source>
</evidence>
<evidence type="ECO:0000256" key="1">
    <source>
        <dbReference type="SAM" id="Coils"/>
    </source>
</evidence>
<feature type="non-terminal residue" evidence="3">
    <location>
        <position position="1"/>
    </location>
</feature>
<gene>
    <name evidence="3" type="ORF">ACE5IX_19805</name>
</gene>
<dbReference type="InterPro" id="IPR038729">
    <property type="entry name" value="Rad50/SbcC_AAA"/>
</dbReference>
<evidence type="ECO:0000313" key="4">
    <source>
        <dbReference type="Proteomes" id="UP001580391"/>
    </source>
</evidence>
<protein>
    <submittedName>
        <fullName evidence="3">AAA family ATPase</fullName>
    </submittedName>
</protein>
<sequence>SIEIKNSAFFKDLKVTFSNELNCIMGGRGTGKSTLMYFLKSALEPDAEQDSQISKILKNNLAGGQIVVEFQTEDGNIYTIEKTFNEIPQPNKLPGLEYIPIEKILSEIDCDIYEAMEIEGIGKNSIERLELIDKKNKSEIKEKEQELTKIQIDLDANAQAVKSQNKRLSQMDEILEQYKGAEEEFSSMKDEKQEGIGEEERKEFERADVIEKIRKEEKRYFAKSIESINNFISGVEREQREITESFSDLEFEVEKFHNKGPLKEGNELVLRAEKSIKEGVQNLSTDLFMIKQNLNLIFDKLIETHDIQQGEFIKLKQRFDTNREFIEKYHNLSKRVNEKETLLKDKEELIKKRDKLKSERSILIKDLNSKKQEIFNLRLNVVKNLNESFEKDIQITLTHAGITDEFQDRLKSALKGSGMRYNEIVPRIVENYSADEFAKAIHEKDAESLKNLIGIDDVRALALINALNETIEIYEIESLYCKDLPEFKLRVSDDSAGLVESYKNSDELSMGQRCTTVLPIIFAVSNNPLIIDQPEDNLDNKYITQRIHQIVNDQKKKRQLIFITHNPNIPVLSDSNQNIFLAYENRKADIDRTGSIFEVKEEIVGLLEGGEEAFKERIKIYGFEK</sequence>
<name>A0ABV5BU85_9LEPT</name>
<dbReference type="RefSeq" id="WP_375517875.1">
    <property type="nucleotide sequence ID" value="NZ_JBHILJ010000036.1"/>
</dbReference>
<dbReference type="InterPro" id="IPR027417">
    <property type="entry name" value="P-loop_NTPase"/>
</dbReference>
<keyword evidence="4" id="KW-1185">Reference proteome</keyword>
<proteinExistence type="predicted"/>
<accession>A0ABV5BU85</accession>
<dbReference type="Pfam" id="PF13476">
    <property type="entry name" value="AAA_23"/>
    <property type="match status" value="1"/>
</dbReference>
<feature type="coiled-coil region" evidence="1">
    <location>
        <begin position="329"/>
        <end position="373"/>
    </location>
</feature>
<feature type="domain" description="Rad50/SbcC-type AAA" evidence="2">
    <location>
        <begin position="1"/>
        <end position="249"/>
    </location>
</feature>
<dbReference type="EMBL" id="JBHILJ010000036">
    <property type="protein sequence ID" value="MFB5738765.1"/>
    <property type="molecule type" value="Genomic_DNA"/>
</dbReference>
<organism evidence="3 4">
    <name type="scientific">Leptospira wolffii</name>
    <dbReference type="NCBI Taxonomy" id="409998"/>
    <lineage>
        <taxon>Bacteria</taxon>
        <taxon>Pseudomonadati</taxon>
        <taxon>Spirochaetota</taxon>
        <taxon>Spirochaetia</taxon>
        <taxon>Leptospirales</taxon>
        <taxon>Leptospiraceae</taxon>
        <taxon>Leptospira</taxon>
    </lineage>
</organism>
<reference evidence="3 4" key="1">
    <citation type="submission" date="2024-09" db="EMBL/GenBank/DDBJ databases">
        <title>Taxonomic and Genotyping Characterization of Leptospira Strains isolated from Multiple Sources in Colombia highlights the importance of intermediate species.</title>
        <authorList>
            <person name="Torres Higuera L."/>
            <person name="Rojas Tapias D."/>
            <person name="Jimenez Velasquez S."/>
            <person name="Renjifo Ibanez C."/>
        </authorList>
    </citation>
    <scope>NUCLEOTIDE SEQUENCE [LARGE SCALE GENOMIC DNA]</scope>
    <source>
        <strain evidence="3 4">Lep080</strain>
    </source>
</reference>
<dbReference type="Gene3D" id="3.40.50.300">
    <property type="entry name" value="P-loop containing nucleotide triphosphate hydrolases"/>
    <property type="match status" value="2"/>
</dbReference>
<dbReference type="SUPFAM" id="SSF52540">
    <property type="entry name" value="P-loop containing nucleoside triphosphate hydrolases"/>
    <property type="match status" value="1"/>
</dbReference>
<keyword evidence="1" id="KW-0175">Coiled coil</keyword>
<dbReference type="Proteomes" id="UP001580391">
    <property type="component" value="Unassembled WGS sequence"/>
</dbReference>
<evidence type="ECO:0000313" key="3">
    <source>
        <dbReference type="EMBL" id="MFB5738765.1"/>
    </source>
</evidence>
<comment type="caution">
    <text evidence="3">The sequence shown here is derived from an EMBL/GenBank/DDBJ whole genome shotgun (WGS) entry which is preliminary data.</text>
</comment>